<dbReference type="RefSeq" id="WP_145391096.1">
    <property type="nucleotide sequence ID" value="NZ_CP037423.1"/>
</dbReference>
<evidence type="ECO:0000313" key="3">
    <source>
        <dbReference type="Proteomes" id="UP000319004"/>
    </source>
</evidence>
<dbReference type="AlphaFoldDB" id="A0A518I1J3"/>
<accession>A0A518I1J3</accession>
<organism evidence="2 3">
    <name type="scientific">Stieleria neptunia</name>
    <dbReference type="NCBI Taxonomy" id="2527979"/>
    <lineage>
        <taxon>Bacteria</taxon>
        <taxon>Pseudomonadati</taxon>
        <taxon>Planctomycetota</taxon>
        <taxon>Planctomycetia</taxon>
        <taxon>Pirellulales</taxon>
        <taxon>Pirellulaceae</taxon>
        <taxon>Stieleria</taxon>
    </lineage>
</organism>
<dbReference type="KEGG" id="snep:Enr13x_68980"/>
<dbReference type="OrthoDB" id="280149at2"/>
<feature type="region of interest" description="Disordered" evidence="1">
    <location>
        <begin position="32"/>
        <end position="53"/>
    </location>
</feature>
<protein>
    <submittedName>
        <fullName evidence="2">Uncharacterized protein</fullName>
    </submittedName>
</protein>
<feature type="compositionally biased region" description="Polar residues" evidence="1">
    <location>
        <begin position="38"/>
        <end position="53"/>
    </location>
</feature>
<proteinExistence type="predicted"/>
<sequence length="375" mass="39957">MLPRHTPLKVPLTVATAVALITLGVTLQPQAEPLTSRAAPQTMPQRSASVQDSETQRRVARARFYDAEVIPLITEVDALNRSAADRCLQRIDRTLQRYHAGVEPFVADMTSLSTRLGVLKRMPGGWWTSDGRVEAYVQEKFESHLFSEATLLDDISTALLQFRRDVDANQTLMLTRVQAALTTSDLPGVQLEQHDAFFRELSTDLGRYAAGQGTTSVENMLGALVLGEVGAFAARSVVAGLLVRFAPSVAISSAAGASATVGASATGAGGGSVGGPVGAVVGFGAGLAIGLVIDWWMTERFETELTGQMHVYLNDLEATLISGGASPVDATTNEATGVAARPRIGLQDALPNLCGQLRDAYRDRFYQQIVDGESL</sequence>
<evidence type="ECO:0000256" key="1">
    <source>
        <dbReference type="SAM" id="MobiDB-lite"/>
    </source>
</evidence>
<name>A0A518I1J3_9BACT</name>
<keyword evidence="3" id="KW-1185">Reference proteome</keyword>
<dbReference type="EMBL" id="CP037423">
    <property type="protein sequence ID" value="QDV46989.1"/>
    <property type="molecule type" value="Genomic_DNA"/>
</dbReference>
<reference evidence="2 3" key="1">
    <citation type="submission" date="2019-03" db="EMBL/GenBank/DDBJ databases">
        <title>Deep-cultivation of Planctomycetes and their phenomic and genomic characterization uncovers novel biology.</title>
        <authorList>
            <person name="Wiegand S."/>
            <person name="Jogler M."/>
            <person name="Boedeker C."/>
            <person name="Pinto D."/>
            <person name="Vollmers J."/>
            <person name="Rivas-Marin E."/>
            <person name="Kohn T."/>
            <person name="Peeters S.H."/>
            <person name="Heuer A."/>
            <person name="Rast P."/>
            <person name="Oberbeckmann S."/>
            <person name="Bunk B."/>
            <person name="Jeske O."/>
            <person name="Meyerdierks A."/>
            <person name="Storesund J.E."/>
            <person name="Kallscheuer N."/>
            <person name="Luecker S."/>
            <person name="Lage O.M."/>
            <person name="Pohl T."/>
            <person name="Merkel B.J."/>
            <person name="Hornburger P."/>
            <person name="Mueller R.-W."/>
            <person name="Bruemmer F."/>
            <person name="Labrenz M."/>
            <person name="Spormann A.M."/>
            <person name="Op den Camp H."/>
            <person name="Overmann J."/>
            <person name="Amann R."/>
            <person name="Jetten M.S.M."/>
            <person name="Mascher T."/>
            <person name="Medema M.H."/>
            <person name="Devos D.P."/>
            <person name="Kaster A.-K."/>
            <person name="Ovreas L."/>
            <person name="Rohde M."/>
            <person name="Galperin M.Y."/>
            <person name="Jogler C."/>
        </authorList>
    </citation>
    <scope>NUCLEOTIDE SEQUENCE [LARGE SCALE GENOMIC DNA]</scope>
    <source>
        <strain evidence="2 3">Enr13</strain>
    </source>
</reference>
<evidence type="ECO:0000313" key="2">
    <source>
        <dbReference type="EMBL" id="QDV46989.1"/>
    </source>
</evidence>
<dbReference type="Proteomes" id="UP000319004">
    <property type="component" value="Chromosome"/>
</dbReference>
<gene>
    <name evidence="2" type="ORF">Enr13x_68980</name>
</gene>